<evidence type="ECO:0000313" key="2">
    <source>
        <dbReference type="Proteomes" id="UP000298264"/>
    </source>
</evidence>
<proteinExistence type="predicted"/>
<dbReference type="EMBL" id="RQHV01000021">
    <property type="protein sequence ID" value="TGN14001.1"/>
    <property type="molecule type" value="Genomic_DNA"/>
</dbReference>
<reference evidence="1" key="1">
    <citation type="journal article" date="2019" name="PLoS Negl. Trop. Dis.">
        <title>Revisiting the worldwide diversity of Leptospira species in the environment.</title>
        <authorList>
            <person name="Vincent A.T."/>
            <person name="Schiettekatte O."/>
            <person name="Bourhy P."/>
            <person name="Veyrier F.J."/>
            <person name="Picardeau M."/>
        </authorList>
    </citation>
    <scope>NUCLEOTIDE SEQUENCE [LARGE SCALE GENOMIC DNA]</scope>
    <source>
        <strain evidence="1">201400974</strain>
    </source>
</reference>
<accession>A0A4R9LRW2</accession>
<gene>
    <name evidence="1" type="ORF">EHS11_03195</name>
</gene>
<organism evidence="1 2">
    <name type="scientific">Leptospira ilyithenensis</name>
    <dbReference type="NCBI Taxonomy" id="2484901"/>
    <lineage>
        <taxon>Bacteria</taxon>
        <taxon>Pseudomonadati</taxon>
        <taxon>Spirochaetota</taxon>
        <taxon>Spirochaetia</taxon>
        <taxon>Leptospirales</taxon>
        <taxon>Leptospiraceae</taxon>
        <taxon>Leptospira</taxon>
    </lineage>
</organism>
<keyword evidence="2" id="KW-1185">Reference proteome</keyword>
<name>A0A4R9LRW2_9LEPT</name>
<dbReference type="Gene3D" id="2.30.30.40">
    <property type="entry name" value="SH3 Domains"/>
    <property type="match status" value="1"/>
</dbReference>
<protein>
    <recommendedName>
        <fullName evidence="3">SH3 domain-containing protein</fullName>
    </recommendedName>
</protein>
<comment type="caution">
    <text evidence="1">The sequence shown here is derived from an EMBL/GenBank/DDBJ whole genome shotgun (WGS) entry which is preliminary data.</text>
</comment>
<dbReference type="AlphaFoldDB" id="A0A4R9LRW2"/>
<evidence type="ECO:0008006" key="3">
    <source>
        <dbReference type="Google" id="ProtNLM"/>
    </source>
</evidence>
<dbReference type="Proteomes" id="UP000298264">
    <property type="component" value="Unassembled WGS sequence"/>
</dbReference>
<sequence length="355" mass="41505">MIPDSNLFLLNITDRVYQIPLTKPFKDILSMARAKKFVLAAVITLLLYSCKDTQSKKEEKPTSHYYSVNASKLHIREYENVKAKSLGFVNNKEVVKRLGDYGIDAIIDGKEGEWIYIQTSKGIRGFVFSAFLQNLTIAESKKITFASDQYEFNDSHALYIYKFDPKIITLNELKKLSVYNPRHPNYCSSKTVYIELCIKEDDRYSDCHLKKLSNPNFLKNAMINLSDYQHEINTYSEIIPPDYLKEISEACKEESEFQLYLANSILEFLKSNDINYLRKKFKVFDPEKQATEILSAIETEEDKNRIFELVTHNWHNAMNSIYHENKKLPDDEMVWSNFLKEKSVKSEIIWLVDTE</sequence>
<evidence type="ECO:0000313" key="1">
    <source>
        <dbReference type="EMBL" id="TGN14001.1"/>
    </source>
</evidence>